<evidence type="ECO:0000256" key="6">
    <source>
        <dbReference type="ARBA" id="ARBA00023136"/>
    </source>
</evidence>
<evidence type="ECO:0000256" key="1">
    <source>
        <dbReference type="ARBA" id="ARBA00004651"/>
    </source>
</evidence>
<evidence type="ECO:0000256" key="2">
    <source>
        <dbReference type="ARBA" id="ARBA00022448"/>
    </source>
</evidence>
<feature type="transmembrane region" description="Helical" evidence="7">
    <location>
        <begin position="488"/>
        <end position="507"/>
    </location>
</feature>
<sequence>MNTVDPLATPSGAALTPRQLKMLMGGLMTGMLLAALDQTIVGTALPTIVGVLGGLNHYSWVVTAYLLASTASTPLYGKISDLYGRRPVFLFAIVTFLIGSLLAGLAQDMTQLIVTRGIQGVGAGGLMTLAFTIISDVVSPRERARYQGVFGAVFGLSSVAGPLIGGYFAEHNWRWIFFINLPLGILAIVVCYHVMRLIPFQRRPHSIDWLGAAVLVAGVSSILLALSWGGNEHPWGSPVIVGLFGAGAALAALFIWQERRVAEPILPLYLFRNRTFTLANIAGFVFGLVMFGSIIFIPLYLQIVKGASPTRSGMLMLPMMAGIIITSLLAGRAMSRIGRYKWFPVAGSVVLVTGLLLFSRLEVSSSMGVAFVYMVIVGVGMGLCMQALILGVQNSVESRDLGAATSSATFFRSMGGSFGVAILGAVLAAELGRSIGTRLTAALAQVPPELAAQFDASDFSINEPARVLELPAPIREAVQFAFVDSLQTVFTVTGLLAVIAFVVTLLMPDEVLRGPSLVKESPDEAAADMEAQSQTML</sequence>
<dbReference type="InterPro" id="IPR020846">
    <property type="entry name" value="MFS_dom"/>
</dbReference>
<dbReference type="PRINTS" id="PR01036">
    <property type="entry name" value="TCRTETB"/>
</dbReference>
<dbReference type="InterPro" id="IPR004638">
    <property type="entry name" value="EmrB-like"/>
</dbReference>
<dbReference type="SUPFAM" id="SSF103473">
    <property type="entry name" value="MFS general substrate transporter"/>
    <property type="match status" value="1"/>
</dbReference>
<keyword evidence="10" id="KW-1185">Reference proteome</keyword>
<feature type="transmembrane region" description="Helical" evidence="7">
    <location>
        <begin position="367"/>
        <end position="390"/>
    </location>
</feature>
<dbReference type="RefSeq" id="WP_344166548.1">
    <property type="nucleotide sequence ID" value="NZ_BAAARY010000001.1"/>
</dbReference>
<dbReference type="PROSITE" id="PS50850">
    <property type="entry name" value="MFS"/>
    <property type="match status" value="1"/>
</dbReference>
<reference evidence="10" key="1">
    <citation type="journal article" date="2019" name="Int. J. Syst. Evol. Microbiol.">
        <title>The Global Catalogue of Microorganisms (GCM) 10K type strain sequencing project: providing services to taxonomists for standard genome sequencing and annotation.</title>
        <authorList>
            <consortium name="The Broad Institute Genomics Platform"/>
            <consortium name="The Broad Institute Genome Sequencing Center for Infectious Disease"/>
            <person name="Wu L."/>
            <person name="Ma J."/>
        </authorList>
    </citation>
    <scope>NUCLEOTIDE SEQUENCE [LARGE SCALE GENOMIC DNA]</scope>
    <source>
        <strain evidence="10">JCM 3367</strain>
    </source>
</reference>
<feature type="transmembrane region" description="Helical" evidence="7">
    <location>
        <begin position="88"/>
        <end position="106"/>
    </location>
</feature>
<dbReference type="PANTHER" id="PTHR23501:SF197">
    <property type="entry name" value="COMD"/>
    <property type="match status" value="1"/>
</dbReference>
<keyword evidence="4 7" id="KW-0812">Transmembrane</keyword>
<organism evidence="9 10">
    <name type="scientific">Pilimelia columellifera subsp. columellifera</name>
    <dbReference type="NCBI Taxonomy" id="706583"/>
    <lineage>
        <taxon>Bacteria</taxon>
        <taxon>Bacillati</taxon>
        <taxon>Actinomycetota</taxon>
        <taxon>Actinomycetes</taxon>
        <taxon>Micromonosporales</taxon>
        <taxon>Micromonosporaceae</taxon>
        <taxon>Pilimelia</taxon>
    </lineage>
</organism>
<comment type="subcellular location">
    <subcellularLocation>
        <location evidence="1">Cell membrane</location>
        <topology evidence="1">Multi-pass membrane protein</topology>
    </subcellularLocation>
</comment>
<dbReference type="Pfam" id="PF07690">
    <property type="entry name" value="MFS_1"/>
    <property type="match status" value="1"/>
</dbReference>
<keyword evidence="5 7" id="KW-1133">Transmembrane helix</keyword>
<protein>
    <recommendedName>
        <fullName evidence="8">Major facilitator superfamily (MFS) profile domain-containing protein</fullName>
    </recommendedName>
</protein>
<evidence type="ECO:0000256" key="5">
    <source>
        <dbReference type="ARBA" id="ARBA00022989"/>
    </source>
</evidence>
<proteinExistence type="predicted"/>
<evidence type="ECO:0000259" key="8">
    <source>
        <dbReference type="PROSITE" id="PS50850"/>
    </source>
</evidence>
<feature type="transmembrane region" description="Helical" evidence="7">
    <location>
        <begin position="27"/>
        <end position="52"/>
    </location>
</feature>
<comment type="caution">
    <text evidence="9">The sequence shown here is derived from an EMBL/GenBank/DDBJ whole genome shotgun (WGS) entry which is preliminary data.</text>
</comment>
<keyword evidence="2" id="KW-0813">Transport</keyword>
<dbReference type="InterPro" id="IPR011701">
    <property type="entry name" value="MFS"/>
</dbReference>
<feature type="transmembrane region" description="Helical" evidence="7">
    <location>
        <begin position="235"/>
        <end position="256"/>
    </location>
</feature>
<evidence type="ECO:0000256" key="4">
    <source>
        <dbReference type="ARBA" id="ARBA00022692"/>
    </source>
</evidence>
<feature type="transmembrane region" description="Helical" evidence="7">
    <location>
        <begin position="313"/>
        <end position="330"/>
    </location>
</feature>
<feature type="domain" description="Major facilitator superfamily (MFS) profile" evidence="8">
    <location>
        <begin position="23"/>
        <end position="512"/>
    </location>
</feature>
<evidence type="ECO:0000256" key="3">
    <source>
        <dbReference type="ARBA" id="ARBA00022475"/>
    </source>
</evidence>
<dbReference type="InterPro" id="IPR036259">
    <property type="entry name" value="MFS_trans_sf"/>
</dbReference>
<dbReference type="CDD" id="cd17502">
    <property type="entry name" value="MFS_Azr1_MDR_like"/>
    <property type="match status" value="1"/>
</dbReference>
<keyword evidence="3" id="KW-1003">Cell membrane</keyword>
<feature type="transmembrane region" description="Helical" evidence="7">
    <location>
        <begin position="277"/>
        <end position="301"/>
    </location>
</feature>
<dbReference type="Gene3D" id="1.20.1720.10">
    <property type="entry name" value="Multidrug resistance protein D"/>
    <property type="match status" value="1"/>
</dbReference>
<evidence type="ECO:0000313" key="9">
    <source>
        <dbReference type="EMBL" id="GAA2509825.1"/>
    </source>
</evidence>
<feature type="transmembrane region" description="Helical" evidence="7">
    <location>
        <begin position="149"/>
        <end position="169"/>
    </location>
</feature>
<feature type="transmembrane region" description="Helical" evidence="7">
    <location>
        <begin position="207"/>
        <end position="229"/>
    </location>
</feature>
<dbReference type="EMBL" id="BAAARY010000001">
    <property type="protein sequence ID" value="GAA2509825.1"/>
    <property type="molecule type" value="Genomic_DNA"/>
</dbReference>
<keyword evidence="6 7" id="KW-0472">Membrane</keyword>
<accession>A0ABP6A5T8</accession>
<feature type="transmembrane region" description="Helical" evidence="7">
    <location>
        <begin position="342"/>
        <end position="361"/>
    </location>
</feature>
<dbReference type="Proteomes" id="UP001499978">
    <property type="component" value="Unassembled WGS sequence"/>
</dbReference>
<gene>
    <name evidence="9" type="ORF">GCM10010201_00450</name>
</gene>
<dbReference type="NCBIfam" id="TIGR00711">
    <property type="entry name" value="efflux_EmrB"/>
    <property type="match status" value="1"/>
</dbReference>
<evidence type="ECO:0000256" key="7">
    <source>
        <dbReference type="SAM" id="Phobius"/>
    </source>
</evidence>
<evidence type="ECO:0000313" key="10">
    <source>
        <dbReference type="Proteomes" id="UP001499978"/>
    </source>
</evidence>
<name>A0ABP6A5T8_9ACTN</name>
<feature type="transmembrane region" description="Helical" evidence="7">
    <location>
        <begin position="175"/>
        <end position="195"/>
    </location>
</feature>
<dbReference type="PANTHER" id="PTHR23501">
    <property type="entry name" value="MAJOR FACILITATOR SUPERFAMILY"/>
    <property type="match status" value="1"/>
</dbReference>
<feature type="transmembrane region" description="Helical" evidence="7">
    <location>
        <begin position="118"/>
        <end position="137"/>
    </location>
</feature>
<dbReference type="Gene3D" id="1.20.1250.20">
    <property type="entry name" value="MFS general substrate transporter like domains"/>
    <property type="match status" value="1"/>
</dbReference>